<protein>
    <recommendedName>
        <fullName evidence="3">DUF192 domain-containing protein</fullName>
    </recommendedName>
</protein>
<dbReference type="AlphaFoldDB" id="A0A327QUP6"/>
<dbReference type="Proteomes" id="UP000249547">
    <property type="component" value="Unassembled WGS sequence"/>
</dbReference>
<dbReference type="RefSeq" id="WP_111596560.1">
    <property type="nucleotide sequence ID" value="NZ_QLLL01000002.1"/>
</dbReference>
<dbReference type="InterPro" id="IPR003795">
    <property type="entry name" value="DUF192"/>
</dbReference>
<gene>
    <name evidence="1" type="ORF">LX64_01057</name>
</gene>
<evidence type="ECO:0008006" key="3">
    <source>
        <dbReference type="Google" id="ProtNLM"/>
    </source>
</evidence>
<name>A0A327QUP6_9BACT</name>
<evidence type="ECO:0000313" key="2">
    <source>
        <dbReference type="Proteomes" id="UP000249547"/>
    </source>
</evidence>
<dbReference type="Gene3D" id="2.60.120.1140">
    <property type="entry name" value="Protein of unknown function DUF192"/>
    <property type="match status" value="1"/>
</dbReference>
<sequence length="173" mass="19536">MTFLPKILITLGVVSYLAACNNNPGATNGSNAGSNTSTVEDQGPAFKKQGELWFISKQNNDTIRKIDIEVARTDEERAKGLMYRRSMEETQGMLFIFDVAEEQSFWMKNTYISLDLLYIGENKEIVSIQKYATPLSEDGLPSYKKALYVVEVVGGYCDKYHITYGDKIDFKLD</sequence>
<comment type="caution">
    <text evidence="1">The sequence shown here is derived from an EMBL/GenBank/DDBJ whole genome shotgun (WGS) entry which is preliminary data.</text>
</comment>
<evidence type="ECO:0000313" key="1">
    <source>
        <dbReference type="EMBL" id="RAJ08406.1"/>
    </source>
</evidence>
<dbReference type="OrthoDB" id="5526466at2"/>
<dbReference type="PANTHER" id="PTHR37953">
    <property type="entry name" value="UPF0127 PROTEIN MJ1496"/>
    <property type="match status" value="1"/>
</dbReference>
<proteinExistence type="predicted"/>
<keyword evidence="2" id="KW-1185">Reference proteome</keyword>
<dbReference type="Pfam" id="PF02643">
    <property type="entry name" value="DUF192"/>
    <property type="match status" value="1"/>
</dbReference>
<accession>A0A327QUP6</accession>
<organism evidence="1 2">
    <name type="scientific">Chitinophaga skermanii</name>
    <dbReference type="NCBI Taxonomy" id="331697"/>
    <lineage>
        <taxon>Bacteria</taxon>
        <taxon>Pseudomonadati</taxon>
        <taxon>Bacteroidota</taxon>
        <taxon>Chitinophagia</taxon>
        <taxon>Chitinophagales</taxon>
        <taxon>Chitinophagaceae</taxon>
        <taxon>Chitinophaga</taxon>
    </lineage>
</organism>
<dbReference type="InterPro" id="IPR038695">
    <property type="entry name" value="Saro_0823-like_sf"/>
</dbReference>
<reference evidence="1 2" key="1">
    <citation type="submission" date="2018-06" db="EMBL/GenBank/DDBJ databases">
        <title>Genomic Encyclopedia of Archaeal and Bacterial Type Strains, Phase II (KMG-II): from individual species to whole genera.</title>
        <authorList>
            <person name="Goeker M."/>
        </authorList>
    </citation>
    <scope>NUCLEOTIDE SEQUENCE [LARGE SCALE GENOMIC DNA]</scope>
    <source>
        <strain evidence="1 2">DSM 23857</strain>
    </source>
</reference>
<dbReference type="PANTHER" id="PTHR37953:SF1">
    <property type="entry name" value="UPF0127 PROTEIN MJ1496"/>
    <property type="match status" value="1"/>
</dbReference>
<dbReference type="EMBL" id="QLLL01000002">
    <property type="protein sequence ID" value="RAJ08406.1"/>
    <property type="molecule type" value="Genomic_DNA"/>
</dbReference>